<accession>A0A0C5W871</accession>
<dbReference type="InterPro" id="IPR003812">
    <property type="entry name" value="Fido"/>
</dbReference>
<keyword evidence="2" id="KW-0067">ATP-binding</keyword>
<organism evidence="4 5">
    <name type="scientific">Siansivirga zeaxanthinifaciens CC-SAMT-1</name>
    <dbReference type="NCBI Taxonomy" id="1454006"/>
    <lineage>
        <taxon>Bacteria</taxon>
        <taxon>Pseudomonadati</taxon>
        <taxon>Bacteroidota</taxon>
        <taxon>Flavobacteriia</taxon>
        <taxon>Flavobacteriales</taxon>
        <taxon>Flavobacteriaceae</taxon>
        <taxon>Siansivirga</taxon>
    </lineage>
</organism>
<feature type="active site" evidence="1">
    <location>
        <position position="203"/>
    </location>
</feature>
<sequence>MWNWQSEKWPQFTYDENKLKELEFQFSKNTGTVLGAFKHVNDEEKAQFIIEILSNEALKTSEIEGEYLDRDSIQSSIKRNLGLSVDKKAVKPAEFGISEMMVDLYRNYSTELTDELLFNWHKMITNGRRDLNEIGKYRTHEDPMQVVSGRLDKPTVHFEAPPSDKMKEEMQQFILWFNEVHTSSTMSPIARAGIAHLYFVCIHPFEDGNGRIGRAIAEKSISLSSGQASLISLSKTIEANKKDYYTSLENNNKNLEITNWLIYFGKTILEAQLETLNLIDFLIEKAKFYDRYKGLMNERQLKVVERLFNAGPNGFDGGLSAINYTRIAKTSASTATRDLKDLVYNNILLKTGDLKSTRYWLNIKL</sequence>
<feature type="binding site" evidence="2">
    <location>
        <begin position="244"/>
        <end position="245"/>
    </location>
    <ligand>
        <name>ATP</name>
        <dbReference type="ChEBI" id="CHEBI:30616"/>
    </ligand>
</feature>
<keyword evidence="2" id="KW-0547">Nucleotide-binding</keyword>
<dbReference type="GO" id="GO:0005524">
    <property type="term" value="F:ATP binding"/>
    <property type="evidence" value="ECO:0007669"/>
    <property type="project" value="UniProtKB-KW"/>
</dbReference>
<evidence type="ECO:0000313" key="5">
    <source>
        <dbReference type="Proteomes" id="UP000032229"/>
    </source>
</evidence>
<dbReference type="PANTHER" id="PTHR13504:SF33">
    <property type="entry name" value="FIC FAMILY PROTEIN"/>
    <property type="match status" value="1"/>
</dbReference>
<name>A0A0C5W871_9FLAO</name>
<protein>
    <submittedName>
        <fullName evidence="4">Cell division protein Fic</fullName>
    </submittedName>
</protein>
<dbReference type="Proteomes" id="UP000032229">
    <property type="component" value="Chromosome"/>
</dbReference>
<dbReference type="HOGENOM" id="CLU_041789_1_0_10"/>
<dbReference type="InterPro" id="IPR036597">
    <property type="entry name" value="Fido-like_dom_sf"/>
</dbReference>
<dbReference type="PATRIC" id="fig|1454006.5.peg.1282"/>
<dbReference type="PROSITE" id="PS51459">
    <property type="entry name" value="FIDO"/>
    <property type="match status" value="1"/>
</dbReference>
<evidence type="ECO:0000259" key="3">
    <source>
        <dbReference type="PROSITE" id="PS51459"/>
    </source>
</evidence>
<dbReference type="STRING" id="1454006.AW14_06530"/>
<keyword evidence="5" id="KW-1185">Reference proteome</keyword>
<dbReference type="KEGG" id="sze:AW14_06530"/>
<dbReference type="InterPro" id="IPR040198">
    <property type="entry name" value="Fido_containing"/>
</dbReference>
<evidence type="ECO:0000313" key="4">
    <source>
        <dbReference type="EMBL" id="AJR03363.1"/>
    </source>
</evidence>
<feature type="binding site" evidence="2">
    <location>
        <position position="252"/>
    </location>
    <ligand>
        <name>ATP</name>
        <dbReference type="ChEBI" id="CHEBI:30616"/>
    </ligand>
</feature>
<dbReference type="InterPro" id="IPR025230">
    <property type="entry name" value="DUF4172"/>
</dbReference>
<dbReference type="SUPFAM" id="SSF140931">
    <property type="entry name" value="Fic-like"/>
    <property type="match status" value="1"/>
</dbReference>
<evidence type="ECO:0000256" key="1">
    <source>
        <dbReference type="PIRSR" id="PIRSR640198-1"/>
    </source>
</evidence>
<keyword evidence="4" id="KW-0132">Cell division</keyword>
<dbReference type="Pfam" id="PF02661">
    <property type="entry name" value="Fic"/>
    <property type="match status" value="1"/>
</dbReference>
<dbReference type="GO" id="GO:0051301">
    <property type="term" value="P:cell division"/>
    <property type="evidence" value="ECO:0007669"/>
    <property type="project" value="UniProtKB-KW"/>
</dbReference>
<feature type="domain" description="Fido" evidence="3">
    <location>
        <begin position="112"/>
        <end position="266"/>
    </location>
</feature>
<dbReference type="Gene3D" id="1.10.3290.10">
    <property type="entry name" value="Fido-like domain"/>
    <property type="match status" value="1"/>
</dbReference>
<dbReference type="Pfam" id="PF13776">
    <property type="entry name" value="DUF4172"/>
    <property type="match status" value="1"/>
</dbReference>
<reference evidence="4 5" key="1">
    <citation type="submission" date="2014-02" db="EMBL/GenBank/DDBJ databases">
        <authorList>
            <person name="Young C.-C."/>
            <person name="Hameed A."/>
            <person name="Huang H.-C."/>
            <person name="Shahina M."/>
        </authorList>
    </citation>
    <scope>NUCLEOTIDE SEQUENCE [LARGE SCALE GENOMIC DNA]</scope>
    <source>
        <strain evidence="4 5">CC-SAMT-1</strain>
    </source>
</reference>
<evidence type="ECO:0000256" key="2">
    <source>
        <dbReference type="PIRSR" id="PIRSR640198-2"/>
    </source>
</evidence>
<gene>
    <name evidence="4" type="ORF">AW14_06530</name>
</gene>
<dbReference type="EMBL" id="CP007202">
    <property type="protein sequence ID" value="AJR03363.1"/>
    <property type="molecule type" value="Genomic_DNA"/>
</dbReference>
<dbReference type="AlphaFoldDB" id="A0A0C5W871"/>
<dbReference type="PANTHER" id="PTHR13504">
    <property type="entry name" value="FIDO DOMAIN-CONTAINING PROTEIN DDB_G0283145"/>
    <property type="match status" value="1"/>
</dbReference>
<keyword evidence="4" id="KW-0131">Cell cycle</keyword>
<proteinExistence type="predicted"/>
<feature type="binding site" evidence="2">
    <location>
        <begin position="207"/>
        <end position="214"/>
    </location>
    <ligand>
        <name>ATP</name>
        <dbReference type="ChEBI" id="CHEBI:30616"/>
    </ligand>
</feature>